<dbReference type="Proteomes" id="UP000235371">
    <property type="component" value="Unassembled WGS sequence"/>
</dbReference>
<protein>
    <submittedName>
        <fullName evidence="3">DUF1593-domain-containing protein</fullName>
    </submittedName>
</protein>
<dbReference type="GO" id="GO:0016799">
    <property type="term" value="F:hydrolase activity, hydrolyzing N-glycosyl compounds"/>
    <property type="evidence" value="ECO:0007669"/>
    <property type="project" value="InterPro"/>
</dbReference>
<reference evidence="3 4" key="1">
    <citation type="submission" date="2016-04" db="EMBL/GenBank/DDBJ databases">
        <title>A degradative enzymes factory behind the ericoid mycorrhizal symbiosis.</title>
        <authorList>
            <consortium name="DOE Joint Genome Institute"/>
            <person name="Martino E."/>
            <person name="Morin E."/>
            <person name="Grelet G."/>
            <person name="Kuo A."/>
            <person name="Kohler A."/>
            <person name="Daghino S."/>
            <person name="Barry K."/>
            <person name="Choi C."/>
            <person name="Cichocki N."/>
            <person name="Clum A."/>
            <person name="Copeland A."/>
            <person name="Hainaut M."/>
            <person name="Haridas S."/>
            <person name="Labutti K."/>
            <person name="Lindquist E."/>
            <person name="Lipzen A."/>
            <person name="Khouja H.-R."/>
            <person name="Murat C."/>
            <person name="Ohm R."/>
            <person name="Olson A."/>
            <person name="Spatafora J."/>
            <person name="Veneault-Fourrey C."/>
            <person name="Henrissat B."/>
            <person name="Grigoriev I."/>
            <person name="Martin F."/>
            <person name="Perotto S."/>
        </authorList>
    </citation>
    <scope>NUCLEOTIDE SEQUENCE [LARGE SCALE GENOMIC DNA]</scope>
    <source>
        <strain evidence="3 4">E</strain>
    </source>
</reference>
<dbReference type="GeneID" id="36594369"/>
<dbReference type="InterPro" id="IPR013783">
    <property type="entry name" value="Ig-like_fold"/>
</dbReference>
<dbReference type="Pfam" id="PF07632">
    <property type="entry name" value="Sde182_NH-like"/>
    <property type="match status" value="1"/>
</dbReference>
<evidence type="ECO:0000259" key="1">
    <source>
        <dbReference type="Pfam" id="PF07632"/>
    </source>
</evidence>
<dbReference type="InterPro" id="IPR011483">
    <property type="entry name" value="Sde182_NH-like"/>
</dbReference>
<dbReference type="Gene3D" id="2.60.40.10">
    <property type="entry name" value="Immunoglobulins"/>
    <property type="match status" value="1"/>
</dbReference>
<dbReference type="InParanoid" id="A0A2J6TTR0"/>
<gene>
    <name evidence="3" type="ORF">K444DRAFT_658696</name>
</gene>
<feature type="domain" description="Cellulose-binding Sde182 C-terminal" evidence="2">
    <location>
        <begin position="210"/>
        <end position="318"/>
    </location>
</feature>
<evidence type="ECO:0000313" key="4">
    <source>
        <dbReference type="Proteomes" id="UP000235371"/>
    </source>
</evidence>
<accession>A0A2J6TTR0</accession>
<dbReference type="InterPro" id="IPR036452">
    <property type="entry name" value="Ribo_hydro-like"/>
</dbReference>
<sequence>MVGIMPQNSLQDIPTFKTKPHIAVLTDICNEPDDAESLTRFLLYANEFQIDALIATTSFWQQSSTHIEQIHQIIDAYAGVEAALNGHVPPDQRMSLRNLPQNFETMQYRTKMIPAPGFGFIFQRFSTLHLLMGFLLSSDIRDTMAYPGPVFIPEGDTPTFLNLIQNGDFAARMQWTRGKFFQKTDHAPVVILNGDSNLEPMHLNADFGSTVHWDASQSWVPDEKDTLQFRWLHYREPISTQWASSYQGPKLEFKDESDGARKFERVSVQIPPEEDGMSFSLHPEQVLKWGPKTYYWILGVIDDAEFPMRAYKRVLVHIGGGSAWETNENDMGIKRQTRTPILSDLGFGKPDALSFRVVSTTLRWKEGEGDSYRLCGRA</sequence>
<evidence type="ECO:0000313" key="3">
    <source>
        <dbReference type="EMBL" id="PMD66358.1"/>
    </source>
</evidence>
<dbReference type="EMBL" id="KZ613743">
    <property type="protein sequence ID" value="PMD66358.1"/>
    <property type="molecule type" value="Genomic_DNA"/>
</dbReference>
<proteinExistence type="predicted"/>
<evidence type="ECO:0000259" key="2">
    <source>
        <dbReference type="Pfam" id="PF21027"/>
    </source>
</evidence>
<name>A0A2J6TTR0_9HELO</name>
<dbReference type="RefSeq" id="XP_024743262.1">
    <property type="nucleotide sequence ID" value="XM_024886292.1"/>
</dbReference>
<dbReference type="STRING" id="1095630.A0A2J6TTR0"/>
<dbReference type="Pfam" id="PF21027">
    <property type="entry name" value="Sde0182_C"/>
    <property type="match status" value="1"/>
</dbReference>
<dbReference type="InterPro" id="IPR048527">
    <property type="entry name" value="Sde182_C"/>
</dbReference>
<keyword evidence="4" id="KW-1185">Reference proteome</keyword>
<organism evidence="3 4">
    <name type="scientific">Hyaloscypha bicolor E</name>
    <dbReference type="NCBI Taxonomy" id="1095630"/>
    <lineage>
        <taxon>Eukaryota</taxon>
        <taxon>Fungi</taxon>
        <taxon>Dikarya</taxon>
        <taxon>Ascomycota</taxon>
        <taxon>Pezizomycotina</taxon>
        <taxon>Leotiomycetes</taxon>
        <taxon>Helotiales</taxon>
        <taxon>Hyaloscyphaceae</taxon>
        <taxon>Hyaloscypha</taxon>
        <taxon>Hyaloscypha bicolor</taxon>
    </lineage>
</organism>
<dbReference type="OrthoDB" id="3592035at2759"/>
<dbReference type="Gene3D" id="3.90.245.10">
    <property type="entry name" value="Ribonucleoside hydrolase-like"/>
    <property type="match status" value="1"/>
</dbReference>
<feature type="domain" description="Cellulose-binding Sde182 nucleoside hydrolase-like" evidence="1">
    <location>
        <begin position="22"/>
        <end position="88"/>
    </location>
</feature>
<dbReference type="AlphaFoldDB" id="A0A2J6TTR0"/>